<evidence type="ECO:0000313" key="2">
    <source>
        <dbReference type="Proteomes" id="UP001237156"/>
    </source>
</evidence>
<protein>
    <submittedName>
        <fullName evidence="1">Uncharacterized protein</fullName>
    </submittedName>
</protein>
<sequence length="104" mass="11246">MPSPMCKLLLPVACLPKTARNENRSATPSATDVTPTRLNQLDSGLSNVAARGEGSRPIPPVAPILENERFYDAADLYGVSGRPSADNIQQDRIGYCFSLLMLEL</sequence>
<dbReference type="EMBL" id="JARVII010000001">
    <property type="protein sequence ID" value="MDG9698215.1"/>
    <property type="molecule type" value="Genomic_DNA"/>
</dbReference>
<proteinExistence type="predicted"/>
<dbReference type="Proteomes" id="UP001237156">
    <property type="component" value="Unassembled WGS sequence"/>
</dbReference>
<gene>
    <name evidence="1" type="ORF">QB898_00505</name>
</gene>
<accession>A0AAW6RLH6</accession>
<comment type="caution">
    <text evidence="1">The sequence shown here is derived from an EMBL/GenBank/DDBJ whole genome shotgun (WGS) entry which is preliminary data.</text>
</comment>
<dbReference type="AlphaFoldDB" id="A0AAW6RLH6"/>
<reference evidence="1 2" key="1">
    <citation type="submission" date="2023-04" db="EMBL/GenBank/DDBJ databases">
        <title>Ottowia paracancer sp. nov., isolated from human stomach.</title>
        <authorList>
            <person name="Song Y."/>
        </authorList>
    </citation>
    <scope>NUCLEOTIDE SEQUENCE [LARGE SCALE GENOMIC DNA]</scope>
    <source>
        <strain evidence="1 2">10c7w1</strain>
    </source>
</reference>
<keyword evidence="2" id="KW-1185">Reference proteome</keyword>
<organism evidence="1 2">
    <name type="scientific">Ottowia cancrivicina</name>
    <dbReference type="NCBI Taxonomy" id="3040346"/>
    <lineage>
        <taxon>Bacteria</taxon>
        <taxon>Pseudomonadati</taxon>
        <taxon>Pseudomonadota</taxon>
        <taxon>Betaproteobacteria</taxon>
        <taxon>Burkholderiales</taxon>
        <taxon>Comamonadaceae</taxon>
        <taxon>Ottowia</taxon>
    </lineage>
</organism>
<name>A0AAW6RLH6_9BURK</name>
<evidence type="ECO:0000313" key="1">
    <source>
        <dbReference type="EMBL" id="MDG9698215.1"/>
    </source>
</evidence>